<name>A0A090LM09_STRRB</name>
<keyword evidence="1" id="KW-0472">Membrane</keyword>
<dbReference type="OMA" id="AFRSCVM"/>
<dbReference type="CTD" id="36383255"/>
<accession>A0A090LM09</accession>
<sequence>MSKESSKNNEIKNYKLNKKKIEKYFLDIIESFNNDISNNCKYENDTVKKNLYSIKNEIRRCLTVCEPLFEIILGWKEIIFWKQPFQSLCYISCYFYLSYYGYLLHVILILILLQIFFNYLYYIKNIPFFNIIIFSPRKKILSPLHQKPSHQMLYIVLQKVSIYIYNLSNFLEKNNSIFLWQKYNITEIFLIIIILFLLLLFILPFETVNRILMICLGIRIFIGTYIITNFPQTAKKVDFITYMLSEISNTSTNNIKESKKNNKYKKKQQQKKNKHILQRYNTKIYEKCKNNLLNSNIQIKNKLENTSKSITYYHTSTSSNDDSDINTIIEDNNNNVNKNINLLNVNNNNNAYKCRCDVLFLSKKFYGNIKIGTLFIEKKYFIIRYFKFEKLTYQYTIYPYIELNSLTIKRKNQKIWLFKKHYCKVIFKKRNICDIKFYILTNFHQLMDTLKRIPLLKGKLNQ</sequence>
<evidence type="ECO:0000313" key="5">
    <source>
        <dbReference type="WormBase" id="SRAE_X000020500"/>
    </source>
</evidence>
<organism evidence="2">
    <name type="scientific">Strongyloides ratti</name>
    <name type="common">Parasitic roundworm</name>
    <dbReference type="NCBI Taxonomy" id="34506"/>
    <lineage>
        <taxon>Eukaryota</taxon>
        <taxon>Metazoa</taxon>
        <taxon>Ecdysozoa</taxon>
        <taxon>Nematoda</taxon>
        <taxon>Chromadorea</taxon>
        <taxon>Rhabditida</taxon>
        <taxon>Tylenchina</taxon>
        <taxon>Panagrolaimomorpha</taxon>
        <taxon>Strongyloidoidea</taxon>
        <taxon>Strongyloididae</taxon>
        <taxon>Strongyloides</taxon>
    </lineage>
</organism>
<protein>
    <submittedName>
        <fullName evidence="4">GRAM domain-containing protein</fullName>
    </submittedName>
</protein>
<keyword evidence="3" id="KW-1185">Reference proteome</keyword>
<gene>
    <name evidence="2 4 5" type="ORF">SRAE_X000020500</name>
</gene>
<dbReference type="AlphaFoldDB" id="A0A090LM09"/>
<dbReference type="OrthoDB" id="1708389at2759"/>
<reference evidence="2 3" key="1">
    <citation type="submission" date="2014-09" db="EMBL/GenBank/DDBJ databases">
        <authorList>
            <person name="Martin A.A."/>
        </authorList>
    </citation>
    <scope>NUCLEOTIDE SEQUENCE</scope>
    <source>
        <strain evidence="3">ED321</strain>
        <strain evidence="2">ED321 Heterogonic</strain>
    </source>
</reference>
<feature type="transmembrane region" description="Helical" evidence="1">
    <location>
        <begin position="102"/>
        <end position="122"/>
    </location>
</feature>
<dbReference type="GO" id="GO:0034164">
    <property type="term" value="P:negative regulation of toll-like receptor 9 signaling pathway"/>
    <property type="evidence" value="ECO:0007669"/>
    <property type="project" value="TreeGrafter"/>
</dbReference>
<dbReference type="RefSeq" id="XP_024510071.1">
    <property type="nucleotide sequence ID" value="XM_024644521.1"/>
</dbReference>
<dbReference type="EMBL" id="LN609530">
    <property type="protein sequence ID" value="CEF70875.1"/>
    <property type="molecule type" value="Genomic_DNA"/>
</dbReference>
<dbReference type="STRING" id="34506.A0A090LM09"/>
<reference evidence="4" key="2">
    <citation type="submission" date="2020-12" db="UniProtKB">
        <authorList>
            <consortium name="WormBaseParasite"/>
        </authorList>
    </citation>
    <scope>IDENTIFICATION</scope>
</reference>
<dbReference type="InterPro" id="IPR037847">
    <property type="entry name" value="GRAMDC4"/>
</dbReference>
<feature type="transmembrane region" description="Helical" evidence="1">
    <location>
        <begin position="183"/>
        <end position="205"/>
    </location>
</feature>
<keyword evidence="1" id="KW-1133">Transmembrane helix</keyword>
<proteinExistence type="predicted"/>
<dbReference type="WormBase" id="SRAE_X000020500">
    <property type="protein sequence ID" value="SRP08029"/>
    <property type="gene ID" value="WBGene00265761"/>
</dbReference>
<keyword evidence="1" id="KW-0812">Transmembrane</keyword>
<evidence type="ECO:0000313" key="3">
    <source>
        <dbReference type="Proteomes" id="UP000035682"/>
    </source>
</evidence>
<evidence type="ECO:0000256" key="1">
    <source>
        <dbReference type="SAM" id="Phobius"/>
    </source>
</evidence>
<evidence type="ECO:0000313" key="2">
    <source>
        <dbReference type="EMBL" id="CEF70875.1"/>
    </source>
</evidence>
<evidence type="ECO:0000313" key="4">
    <source>
        <dbReference type="WBParaSite" id="SRAE_X000020500.1"/>
    </source>
</evidence>
<dbReference type="PANTHER" id="PTHR37402:SF1">
    <property type="entry name" value="GRAM DOMAIN-CONTAINING PROTEIN 4"/>
    <property type="match status" value="1"/>
</dbReference>
<dbReference type="GO" id="GO:0006915">
    <property type="term" value="P:apoptotic process"/>
    <property type="evidence" value="ECO:0007669"/>
    <property type="project" value="InterPro"/>
</dbReference>
<dbReference type="Proteomes" id="UP000035682">
    <property type="component" value="Unplaced"/>
</dbReference>
<feature type="transmembrane region" description="Helical" evidence="1">
    <location>
        <begin position="211"/>
        <end position="230"/>
    </location>
</feature>
<dbReference type="WBParaSite" id="SRAE_X000020500.1">
    <property type="protein sequence ID" value="SRAE_X000020500.1"/>
    <property type="gene ID" value="WBGene00265761"/>
</dbReference>
<dbReference type="GeneID" id="36383255"/>
<dbReference type="PANTHER" id="PTHR37402">
    <property type="entry name" value="GRAM DOMAIN-CONTAINING PROTEIN 4"/>
    <property type="match status" value="1"/>
</dbReference>